<evidence type="ECO:0000313" key="3">
    <source>
        <dbReference type="Proteomes" id="UP001432000"/>
    </source>
</evidence>
<name>A0ABZ2PHK4_9NOCA</name>
<protein>
    <recommendedName>
        <fullName evidence="4">Intracellular septation protein A</fullName>
    </recommendedName>
</protein>
<dbReference type="RefSeq" id="WP_338886855.1">
    <property type="nucleotide sequence ID" value="NZ_CP147846.1"/>
</dbReference>
<accession>A0ABZ2PHK4</accession>
<organism evidence="2 3">
    <name type="scientific">Rhodococcus sovatensis</name>
    <dbReference type="NCBI Taxonomy" id="1805840"/>
    <lineage>
        <taxon>Bacteria</taxon>
        <taxon>Bacillati</taxon>
        <taxon>Actinomycetota</taxon>
        <taxon>Actinomycetes</taxon>
        <taxon>Mycobacteriales</taxon>
        <taxon>Nocardiaceae</taxon>
        <taxon>Rhodococcus</taxon>
    </lineage>
</organism>
<keyword evidence="3" id="KW-1185">Reference proteome</keyword>
<feature type="transmembrane region" description="Helical" evidence="1">
    <location>
        <begin position="164"/>
        <end position="185"/>
    </location>
</feature>
<reference evidence="2 3" key="1">
    <citation type="submission" date="2024-03" db="EMBL/GenBank/DDBJ databases">
        <title>Natural products discovery in diverse microorganisms through a two-stage MS feature dereplication strategy.</title>
        <authorList>
            <person name="Zhang R."/>
        </authorList>
    </citation>
    <scope>NUCLEOTIDE SEQUENCE [LARGE SCALE GENOMIC DNA]</scope>
    <source>
        <strain evidence="2 3">18930</strain>
    </source>
</reference>
<keyword evidence="1" id="KW-0812">Transmembrane</keyword>
<keyword evidence="1" id="KW-1133">Transmembrane helix</keyword>
<evidence type="ECO:0000256" key="1">
    <source>
        <dbReference type="SAM" id="Phobius"/>
    </source>
</evidence>
<dbReference type="EMBL" id="CP147846">
    <property type="protein sequence ID" value="WXG67363.1"/>
    <property type="molecule type" value="Genomic_DNA"/>
</dbReference>
<sequence length="207" mass="21715">MKFGQMVLGLVPWFLFSILTARLGDNQVALAATLSAVAAIAVAFYQRGSGVKLLDIAGVVTFAAIAAVGFIAGHDVDEFLANFARGGTTLILGGVMLVSAFTVPFTEQYARESVPKEFWDSPRFHATNRKISAGWGVVLLVMAASHFVAGVLDPIGEAEASGARTIDLLCNWVIPIVLLVGAVKFTQRTAAQAKAEGDAQAAEHAGP</sequence>
<gene>
    <name evidence="2" type="ORF">WDS16_19200</name>
</gene>
<proteinExistence type="predicted"/>
<evidence type="ECO:0000313" key="2">
    <source>
        <dbReference type="EMBL" id="WXG67363.1"/>
    </source>
</evidence>
<feature type="transmembrane region" description="Helical" evidence="1">
    <location>
        <begin position="53"/>
        <end position="71"/>
    </location>
</feature>
<feature type="transmembrane region" description="Helical" evidence="1">
    <location>
        <begin position="30"/>
        <end position="46"/>
    </location>
</feature>
<feature type="transmembrane region" description="Helical" evidence="1">
    <location>
        <begin position="131"/>
        <end position="152"/>
    </location>
</feature>
<keyword evidence="1" id="KW-0472">Membrane</keyword>
<feature type="transmembrane region" description="Helical" evidence="1">
    <location>
        <begin position="91"/>
        <end position="110"/>
    </location>
</feature>
<evidence type="ECO:0008006" key="4">
    <source>
        <dbReference type="Google" id="ProtNLM"/>
    </source>
</evidence>
<dbReference type="Proteomes" id="UP001432000">
    <property type="component" value="Chromosome"/>
</dbReference>